<evidence type="ECO:0008006" key="3">
    <source>
        <dbReference type="Google" id="ProtNLM"/>
    </source>
</evidence>
<comment type="caution">
    <text evidence="1">The sequence shown here is derived from an EMBL/GenBank/DDBJ whole genome shotgun (WGS) entry which is preliminary data.</text>
</comment>
<name>A0A3D8Q459_9HELO</name>
<proteinExistence type="predicted"/>
<sequence>MLFAHVQGAVSPSPNLIRAGILITLYEYAHSKLDTASTSIKSCAKMAQALGLHELMYLQETEERLEGEEQRNIWWAIIIYERAILCDIMPVDQFLATAFPSSIVPLPLESSVLDKSDEVHIRAATRLLGSAIDIEHLSNFVGQAQAANLLDQVLSVIKTTDRNIKLLELPKIDERLMGLLGVLLEKSYSTREHYCGAIAICIRALHVLHGYVSDPTFTQLEIWGQNSAAALNTLSEMVIDIAKYYNKHFNPLDDDLPPPAIFYMAEASLKHLYKDQCFETGVETEDYKLLRKYLDNLKSKWNVI</sequence>
<dbReference type="AlphaFoldDB" id="A0A3D8Q459"/>
<evidence type="ECO:0000313" key="1">
    <source>
        <dbReference type="EMBL" id="RDW56631.1"/>
    </source>
</evidence>
<dbReference type="Proteomes" id="UP000256328">
    <property type="component" value="Unassembled WGS sequence"/>
</dbReference>
<keyword evidence="2" id="KW-1185">Reference proteome</keyword>
<accession>A0A3D8Q459</accession>
<organism evidence="1 2">
    <name type="scientific">Coleophoma crateriformis</name>
    <dbReference type="NCBI Taxonomy" id="565419"/>
    <lineage>
        <taxon>Eukaryota</taxon>
        <taxon>Fungi</taxon>
        <taxon>Dikarya</taxon>
        <taxon>Ascomycota</taxon>
        <taxon>Pezizomycotina</taxon>
        <taxon>Leotiomycetes</taxon>
        <taxon>Helotiales</taxon>
        <taxon>Dermateaceae</taxon>
        <taxon>Coleophoma</taxon>
    </lineage>
</organism>
<dbReference type="CDD" id="cd12148">
    <property type="entry name" value="fungal_TF_MHR"/>
    <property type="match status" value="1"/>
</dbReference>
<reference evidence="1 2" key="1">
    <citation type="journal article" date="2018" name="IMA Fungus">
        <title>IMA Genome-F 9: Draft genome sequence of Annulohypoxylon stygium, Aspergillus mulundensis, Berkeleyomyces basicola (syn. Thielaviopsis basicola), Ceratocystis smalleyi, two Cercospora beticola strains, Coleophoma cylindrospora, Fusarium fracticaudum, Phialophora cf. hyalina, and Morchella septimelata.</title>
        <authorList>
            <person name="Wingfield B.D."/>
            <person name="Bills G.F."/>
            <person name="Dong Y."/>
            <person name="Huang W."/>
            <person name="Nel W.J."/>
            <person name="Swalarsk-Parry B.S."/>
            <person name="Vaghefi N."/>
            <person name="Wilken P.M."/>
            <person name="An Z."/>
            <person name="de Beer Z.W."/>
            <person name="De Vos L."/>
            <person name="Chen L."/>
            <person name="Duong T.A."/>
            <person name="Gao Y."/>
            <person name="Hammerbacher A."/>
            <person name="Kikkert J.R."/>
            <person name="Li Y."/>
            <person name="Li H."/>
            <person name="Li K."/>
            <person name="Li Q."/>
            <person name="Liu X."/>
            <person name="Ma X."/>
            <person name="Naidoo K."/>
            <person name="Pethybridge S.J."/>
            <person name="Sun J."/>
            <person name="Steenkamp E.T."/>
            <person name="van der Nest M.A."/>
            <person name="van Wyk S."/>
            <person name="Wingfield M.J."/>
            <person name="Xiong C."/>
            <person name="Yue Q."/>
            <person name="Zhang X."/>
        </authorList>
    </citation>
    <scope>NUCLEOTIDE SEQUENCE [LARGE SCALE GENOMIC DNA]</scope>
    <source>
        <strain evidence="1 2">BP5796</strain>
    </source>
</reference>
<dbReference type="EMBL" id="PDLN01000025">
    <property type="protein sequence ID" value="RDW56631.1"/>
    <property type="molecule type" value="Genomic_DNA"/>
</dbReference>
<dbReference type="OrthoDB" id="3862662at2759"/>
<gene>
    <name evidence="1" type="ORF">BP5796_13096</name>
</gene>
<evidence type="ECO:0000313" key="2">
    <source>
        <dbReference type="Proteomes" id="UP000256328"/>
    </source>
</evidence>
<protein>
    <recommendedName>
        <fullName evidence="3">Transcription factor domain-containing protein</fullName>
    </recommendedName>
</protein>